<dbReference type="EMBL" id="CP001281">
    <property type="protein sequence ID" value="ACR01894.1"/>
    <property type="molecule type" value="Genomic_DNA"/>
</dbReference>
<dbReference type="InterPro" id="IPR036390">
    <property type="entry name" value="WH_DNA-bd_sf"/>
</dbReference>
<dbReference type="Gene3D" id="3.40.190.290">
    <property type="match status" value="1"/>
</dbReference>
<keyword evidence="3" id="KW-0238">DNA-binding</keyword>
<evidence type="ECO:0000259" key="5">
    <source>
        <dbReference type="PROSITE" id="PS50931"/>
    </source>
</evidence>
<gene>
    <name evidence="6" type="ordered locus">Tmz1t_3299</name>
</gene>
<name>C4KC13_THASP</name>
<evidence type="ECO:0000313" key="7">
    <source>
        <dbReference type="Proteomes" id="UP000002186"/>
    </source>
</evidence>
<protein>
    <submittedName>
        <fullName evidence="6">Transcriptional regulator, LysR family</fullName>
    </submittedName>
</protein>
<dbReference type="Pfam" id="PF00126">
    <property type="entry name" value="HTH_1"/>
    <property type="match status" value="1"/>
</dbReference>
<dbReference type="AlphaFoldDB" id="C4KC13"/>
<dbReference type="InterPro" id="IPR036388">
    <property type="entry name" value="WH-like_DNA-bd_sf"/>
</dbReference>
<comment type="similarity">
    <text evidence="1">Belongs to the LysR transcriptional regulatory family.</text>
</comment>
<dbReference type="CDD" id="cd08422">
    <property type="entry name" value="PBP2_CrgA_like"/>
    <property type="match status" value="1"/>
</dbReference>
<dbReference type="SUPFAM" id="SSF53850">
    <property type="entry name" value="Periplasmic binding protein-like II"/>
    <property type="match status" value="1"/>
</dbReference>
<dbReference type="GO" id="GO:0003677">
    <property type="term" value="F:DNA binding"/>
    <property type="evidence" value="ECO:0007669"/>
    <property type="project" value="UniProtKB-KW"/>
</dbReference>
<dbReference type="FunFam" id="1.10.10.10:FF:000001">
    <property type="entry name" value="LysR family transcriptional regulator"/>
    <property type="match status" value="1"/>
</dbReference>
<dbReference type="PANTHER" id="PTHR30537:SF5">
    <property type="entry name" value="HTH-TYPE TRANSCRIPTIONAL ACTIVATOR TTDR-RELATED"/>
    <property type="match status" value="1"/>
</dbReference>
<evidence type="ECO:0000256" key="1">
    <source>
        <dbReference type="ARBA" id="ARBA00009437"/>
    </source>
</evidence>
<keyword evidence="2" id="KW-0805">Transcription regulation</keyword>
<accession>C4KC13</accession>
<dbReference type="KEGG" id="tmz:Tmz1t_3299"/>
<reference evidence="6 7" key="2">
    <citation type="journal article" date="2012" name="Stand. Genomic Sci.">
        <title>Complete genome sequence of Thauera aminoaromatica strain MZ1T.</title>
        <authorList>
            <person name="Jiang K."/>
            <person name="Sanseverino J."/>
            <person name="Chauhan A."/>
            <person name="Lucas S."/>
            <person name="Copeland A."/>
            <person name="Lapidus A."/>
            <person name="Del Rio T.G."/>
            <person name="Dalin E."/>
            <person name="Tice H."/>
            <person name="Bruce D."/>
            <person name="Goodwin L."/>
            <person name="Pitluck S."/>
            <person name="Sims D."/>
            <person name="Brettin T."/>
            <person name="Detter J.C."/>
            <person name="Han C."/>
            <person name="Chang Y.J."/>
            <person name="Larimer F."/>
            <person name="Land M."/>
            <person name="Hauser L."/>
            <person name="Kyrpides N.C."/>
            <person name="Mikhailova N."/>
            <person name="Moser S."/>
            <person name="Jegier P."/>
            <person name="Close D."/>
            <person name="Debruyn J.M."/>
            <person name="Wang Y."/>
            <person name="Layton A.C."/>
            <person name="Allen M.S."/>
            <person name="Sayler G.S."/>
        </authorList>
    </citation>
    <scope>NUCLEOTIDE SEQUENCE [LARGE SCALE GENOMIC DNA]</scope>
    <source>
        <strain evidence="6 7">MZ1T</strain>
    </source>
</reference>
<dbReference type="InterPro" id="IPR000847">
    <property type="entry name" value="LysR_HTH_N"/>
</dbReference>
<dbReference type="Proteomes" id="UP000002186">
    <property type="component" value="Chromosome"/>
</dbReference>
<dbReference type="PROSITE" id="PS50931">
    <property type="entry name" value="HTH_LYSR"/>
    <property type="match status" value="1"/>
</dbReference>
<proteinExistence type="inferred from homology"/>
<dbReference type="InterPro" id="IPR005119">
    <property type="entry name" value="LysR_subst-bd"/>
</dbReference>
<dbReference type="eggNOG" id="COG0583">
    <property type="taxonomic scope" value="Bacteria"/>
</dbReference>
<dbReference type="SUPFAM" id="SSF46785">
    <property type="entry name" value="Winged helix' DNA-binding domain"/>
    <property type="match status" value="1"/>
</dbReference>
<dbReference type="STRING" id="85643.Tmz1t_3299"/>
<dbReference type="InterPro" id="IPR058163">
    <property type="entry name" value="LysR-type_TF_proteobact-type"/>
</dbReference>
<dbReference type="GO" id="GO:0003700">
    <property type="term" value="F:DNA-binding transcription factor activity"/>
    <property type="evidence" value="ECO:0007669"/>
    <property type="project" value="InterPro"/>
</dbReference>
<evidence type="ECO:0000313" key="6">
    <source>
        <dbReference type="EMBL" id="ACR01894.1"/>
    </source>
</evidence>
<feature type="domain" description="HTH lysR-type" evidence="5">
    <location>
        <begin position="9"/>
        <end position="66"/>
    </location>
</feature>
<reference evidence="7" key="1">
    <citation type="submission" date="2009-05" db="EMBL/GenBank/DDBJ databases">
        <title>Complete sequence of chromosome of Thauera sp. MZ1T.</title>
        <authorList>
            <consortium name="US DOE Joint Genome Institute"/>
            <person name="Lucas S."/>
            <person name="Copeland A."/>
            <person name="Lapidus A."/>
            <person name="Glavina del Rio T."/>
            <person name="Dalin E."/>
            <person name="Tice H."/>
            <person name="Bruce D."/>
            <person name="Goodwin L."/>
            <person name="Pitluck S."/>
            <person name="Sims D."/>
            <person name="Brettin T."/>
            <person name="Detter J.C."/>
            <person name="Han C."/>
            <person name="Larimer F."/>
            <person name="Land M."/>
            <person name="Hauser L."/>
            <person name="Kyrpides N."/>
            <person name="Mikhailova N."/>
            <person name="Sayler G.S."/>
        </authorList>
    </citation>
    <scope>NUCLEOTIDE SEQUENCE [LARGE SCALE GENOMIC DNA]</scope>
    <source>
        <strain evidence="7">MZ1T</strain>
    </source>
</reference>
<dbReference type="Pfam" id="PF03466">
    <property type="entry name" value="LysR_substrate"/>
    <property type="match status" value="1"/>
</dbReference>
<dbReference type="HOGENOM" id="CLU_039613_16_3_4"/>
<dbReference type="Gene3D" id="1.10.10.10">
    <property type="entry name" value="Winged helix-like DNA-binding domain superfamily/Winged helix DNA-binding domain"/>
    <property type="match status" value="1"/>
</dbReference>
<evidence type="ECO:0000256" key="3">
    <source>
        <dbReference type="ARBA" id="ARBA00023125"/>
    </source>
</evidence>
<keyword evidence="7" id="KW-1185">Reference proteome</keyword>
<dbReference type="PANTHER" id="PTHR30537">
    <property type="entry name" value="HTH-TYPE TRANSCRIPTIONAL REGULATOR"/>
    <property type="match status" value="1"/>
</dbReference>
<keyword evidence="4" id="KW-0804">Transcription</keyword>
<evidence type="ECO:0000256" key="2">
    <source>
        <dbReference type="ARBA" id="ARBA00023015"/>
    </source>
</evidence>
<sequence>MIVPYMEQIDPNDLLVFARVVAEGSLTAAADKLGLPKSTVSRRLSRLEEQLGERLLLRTTRRLNITEFGAALLDHARQLESEVEAVAALAESRQARPSGRLRVSMPSDFANLLLTDMLAAFAALHPAVTLELDLSPRRVDLLGENFDLAIRLGDLPDDALLAARRLAVFPWGLYAAPAYLAEHGEPQAPDDLHRHRALRLLARTGDAIRWTLLCGDQRWEGVPPGSITANSPELLIRFACAAAGITTVPEYFAAPHVQRGELRRVLPDWRPPSIAAWAVFPGRRLMPAKTRAFLDMLQAALGGDQRG</sequence>
<evidence type="ECO:0000256" key="4">
    <source>
        <dbReference type="ARBA" id="ARBA00023163"/>
    </source>
</evidence>
<organism evidence="6 7">
    <name type="scientific">Thauera aminoaromatica</name>
    <dbReference type="NCBI Taxonomy" id="164330"/>
    <lineage>
        <taxon>Bacteria</taxon>
        <taxon>Pseudomonadati</taxon>
        <taxon>Pseudomonadota</taxon>
        <taxon>Betaproteobacteria</taxon>
        <taxon>Rhodocyclales</taxon>
        <taxon>Zoogloeaceae</taxon>
        <taxon>Thauera</taxon>
    </lineage>
</organism>